<reference evidence="7 8" key="1">
    <citation type="journal article" date="2010" name="Nature">
        <title>Metabolic streamlining in an open-ocean nitrogen-fixing cyanobacterium.</title>
        <authorList>
            <person name="Tripp H.J."/>
            <person name="Bench S.R."/>
            <person name="Turk K.A."/>
            <person name="Foster R.A."/>
            <person name="Desany B.A."/>
            <person name="Niazi F."/>
            <person name="Affourtit J.P."/>
            <person name="Zehr J.P."/>
        </authorList>
    </citation>
    <scope>NUCLEOTIDE SEQUENCE [LARGE SCALE GENOMIC DNA]</scope>
    <source>
        <strain evidence="8">ALOHA</strain>
    </source>
</reference>
<evidence type="ECO:0000256" key="4">
    <source>
        <dbReference type="PIRSR" id="PIRSR000112-1"/>
    </source>
</evidence>
<dbReference type="AlphaFoldDB" id="D3ENS6"/>
<keyword evidence="4" id="KW-0862">Zinc</keyword>
<evidence type="ECO:0000259" key="6">
    <source>
        <dbReference type="Pfam" id="PF00465"/>
    </source>
</evidence>
<dbReference type="CDD" id="cd08550">
    <property type="entry name" value="GlyDH-like"/>
    <property type="match status" value="1"/>
</dbReference>
<dbReference type="EMBL" id="CP001842">
    <property type="protein sequence ID" value="ADB95126.1"/>
    <property type="molecule type" value="Genomic_DNA"/>
</dbReference>
<dbReference type="Pfam" id="PF00465">
    <property type="entry name" value="Fe-ADH"/>
    <property type="match status" value="1"/>
</dbReference>
<dbReference type="PANTHER" id="PTHR43616">
    <property type="entry name" value="GLYCEROL DEHYDROGENASE"/>
    <property type="match status" value="1"/>
</dbReference>
<evidence type="ECO:0000256" key="1">
    <source>
        <dbReference type="ARBA" id="ARBA00007358"/>
    </source>
</evidence>
<feature type="binding site" evidence="5">
    <location>
        <position position="140"/>
    </location>
    <ligand>
        <name>NAD(+)</name>
        <dbReference type="ChEBI" id="CHEBI:57540"/>
    </ligand>
</feature>
<keyword evidence="5" id="KW-0520">NAD</keyword>
<comment type="similarity">
    <text evidence="1">Belongs to the iron-containing alcohol dehydrogenase family.</text>
</comment>
<accession>D3ENS6</accession>
<dbReference type="Proteomes" id="UP000001405">
    <property type="component" value="Chromosome"/>
</dbReference>
<evidence type="ECO:0000256" key="3">
    <source>
        <dbReference type="ARBA" id="ARBA00023002"/>
    </source>
</evidence>
<dbReference type="GO" id="GO:0016614">
    <property type="term" value="F:oxidoreductase activity, acting on CH-OH group of donors"/>
    <property type="evidence" value="ECO:0007669"/>
    <property type="project" value="InterPro"/>
</dbReference>
<dbReference type="PIRSF" id="PIRSF000112">
    <property type="entry name" value="Glycerol_dehydrogenase"/>
    <property type="match status" value="1"/>
</dbReference>
<protein>
    <submittedName>
        <fullName evidence="7">Glycerol dehydrogenase-like oxidoreductase</fullName>
    </submittedName>
</protein>
<dbReference type="KEGG" id="cyu:UCYN_03890"/>
<proteinExistence type="inferred from homology"/>
<comment type="cofactor">
    <cofactor evidence="4">
        <name>Zn(2+)</name>
        <dbReference type="ChEBI" id="CHEBI:29105"/>
    </cofactor>
    <text evidence="4">Binds 1 zinc ion per subunit.</text>
</comment>
<evidence type="ECO:0000256" key="5">
    <source>
        <dbReference type="PIRSR" id="PIRSR000112-3"/>
    </source>
</evidence>
<dbReference type="InterPro" id="IPR001670">
    <property type="entry name" value="ADH_Fe/GldA"/>
</dbReference>
<dbReference type="Gene3D" id="3.40.50.1970">
    <property type="match status" value="1"/>
</dbReference>
<feature type="binding site" evidence="4">
    <location>
        <position position="260"/>
    </location>
    <ligand>
        <name>glycerol</name>
        <dbReference type="ChEBI" id="CHEBI:17754"/>
    </ligand>
</feature>
<dbReference type="SUPFAM" id="SSF56796">
    <property type="entry name" value="Dehydroquinate synthase-like"/>
    <property type="match status" value="1"/>
</dbReference>
<keyword evidence="8" id="KW-1185">Reference proteome</keyword>
<feature type="binding site" evidence="5">
    <location>
        <begin position="103"/>
        <end position="107"/>
    </location>
    <ligand>
        <name>NAD(+)</name>
        <dbReference type="ChEBI" id="CHEBI:57540"/>
    </ligand>
</feature>
<dbReference type="OrthoDB" id="5198708at2"/>
<feature type="binding site" evidence="4">
    <location>
        <position position="277"/>
    </location>
    <ligand>
        <name>glycerol</name>
        <dbReference type="ChEBI" id="CHEBI:17754"/>
    </ligand>
</feature>
<dbReference type="InterPro" id="IPR016205">
    <property type="entry name" value="Glycerol_DH"/>
</dbReference>
<keyword evidence="2 4" id="KW-0479">Metal-binding</keyword>
<evidence type="ECO:0000313" key="7">
    <source>
        <dbReference type="EMBL" id="ADB95126.1"/>
    </source>
</evidence>
<feature type="binding site" evidence="5">
    <location>
        <position position="136"/>
    </location>
    <ligand>
        <name>NAD(+)</name>
        <dbReference type="ChEBI" id="CHEBI:57540"/>
    </ligand>
</feature>
<sequence>MDYPSSDVIDYFSIAPAHIIKGENVISKIGENITHLGTRPLIVGGEKTLPITDNNLRTILKKHKEIVVVSKSYSPECSETSLKHLTSLVHEHKADVIIGVGGGKALDMAKILAYCNRLPIVTIPTSGATCAAWTALSNIYTHQGIFKYDVSLSRCPDILILDYSIIRTAPQRTLIAGIGDAIAKWYEASISLKNVNNRQVLTMTAIQQAKTIKNILLQKSYIAINNIYGKEWFEVVDACILLAGIVSGLGGSNCRTVAAHAVHNGLTNIKTVHTILHGEKVAYGILVQLRLEEIMQNSQLAAISRQQLLKFYQKIGLPRNLKELGLDKITKEELNLIAQIICRPDSDIHRLPFTVSSKQLLLAMRSTAQ</sequence>
<name>D3ENS6_ATETH</name>
<dbReference type="GO" id="GO:0046872">
    <property type="term" value="F:metal ion binding"/>
    <property type="evidence" value="ECO:0007669"/>
    <property type="project" value="UniProtKB-KW"/>
</dbReference>
<dbReference type="PROSITE" id="PS00913">
    <property type="entry name" value="ADH_IRON_1"/>
    <property type="match status" value="1"/>
</dbReference>
<feature type="domain" description="Alcohol dehydrogenase iron-type/glycerol dehydrogenase GldA" evidence="6">
    <location>
        <begin position="16"/>
        <end position="162"/>
    </location>
</feature>
<dbReference type="Gene3D" id="1.20.1090.10">
    <property type="entry name" value="Dehydroquinate synthase-like - alpha domain"/>
    <property type="match status" value="1"/>
</dbReference>
<dbReference type="InterPro" id="IPR018211">
    <property type="entry name" value="ADH_Fe_CS"/>
</dbReference>
<dbReference type="PANTHER" id="PTHR43616:SF3">
    <property type="entry name" value="HYDROXYCARBOXYLATE DEHYDROGENASE A"/>
    <property type="match status" value="1"/>
</dbReference>
<feature type="binding site" evidence="5">
    <location>
        <position position="134"/>
    </location>
    <ligand>
        <name>NAD(+)</name>
        <dbReference type="ChEBI" id="CHEBI:57540"/>
    </ligand>
</feature>
<dbReference type="RefSeq" id="WP_012953791.1">
    <property type="nucleotide sequence ID" value="NC_013771.1"/>
</dbReference>
<evidence type="ECO:0000256" key="2">
    <source>
        <dbReference type="ARBA" id="ARBA00022723"/>
    </source>
</evidence>
<dbReference type="PATRIC" id="fig|713887.8.peg.362"/>
<organism evidence="8">
    <name type="scientific">Atelocyanobacterium thalassa (isolate ALOHA)</name>
    <dbReference type="NCBI Taxonomy" id="1453429"/>
    <lineage>
        <taxon>Bacteria</taxon>
        <taxon>Bacillati</taxon>
        <taxon>Cyanobacteriota</taxon>
        <taxon>Cyanophyceae</taxon>
        <taxon>Oscillatoriophycideae</taxon>
        <taxon>Chroococcales</taxon>
        <taxon>Aphanothecaceae</taxon>
        <taxon>Candidatus Atelocyanobacterium</taxon>
        <taxon>Candidatus Atelocyanobacterium thalassae</taxon>
    </lineage>
</organism>
<keyword evidence="3" id="KW-0560">Oxidoreductase</keyword>
<feature type="binding site" evidence="4">
    <location>
        <position position="180"/>
    </location>
    <ligand>
        <name>glycerol</name>
        <dbReference type="ChEBI" id="CHEBI:17754"/>
    </ligand>
</feature>
<dbReference type="HOGENOM" id="CLU_044754_0_0_3"/>
<gene>
    <name evidence="7" type="ordered locus">UCYN_03890</name>
</gene>
<evidence type="ECO:0000313" key="8">
    <source>
        <dbReference type="Proteomes" id="UP000001405"/>
    </source>
</evidence>